<dbReference type="EMBL" id="BAABAA010000009">
    <property type="protein sequence ID" value="GAA3582443.1"/>
    <property type="molecule type" value="Genomic_DNA"/>
</dbReference>
<reference evidence="2" key="1">
    <citation type="journal article" date="2019" name="Int. J. Syst. Evol. Microbiol.">
        <title>The Global Catalogue of Microorganisms (GCM) 10K type strain sequencing project: providing services to taxonomists for standard genome sequencing and annotation.</title>
        <authorList>
            <consortium name="The Broad Institute Genomics Platform"/>
            <consortium name="The Broad Institute Genome Sequencing Center for Infectious Disease"/>
            <person name="Wu L."/>
            <person name="Ma J."/>
        </authorList>
    </citation>
    <scope>NUCLEOTIDE SEQUENCE [LARGE SCALE GENOMIC DNA]</scope>
    <source>
        <strain evidence="2">JCM 16928</strain>
    </source>
</reference>
<evidence type="ECO:0000313" key="2">
    <source>
        <dbReference type="Proteomes" id="UP001501222"/>
    </source>
</evidence>
<dbReference type="Proteomes" id="UP001501222">
    <property type="component" value="Unassembled WGS sequence"/>
</dbReference>
<sequence>MPEHDGTSAGLRPFVYAHLSPPPPGLTVRLPLAPLAMTMGDFAFTLLHENQWGWGNCYVEYQVLETKAQA</sequence>
<organism evidence="1 2">
    <name type="scientific">Kribbella ginsengisoli</name>
    <dbReference type="NCBI Taxonomy" id="363865"/>
    <lineage>
        <taxon>Bacteria</taxon>
        <taxon>Bacillati</taxon>
        <taxon>Actinomycetota</taxon>
        <taxon>Actinomycetes</taxon>
        <taxon>Propionibacteriales</taxon>
        <taxon>Kribbellaceae</taxon>
        <taxon>Kribbella</taxon>
    </lineage>
</organism>
<protein>
    <submittedName>
        <fullName evidence="1">Uncharacterized protein</fullName>
    </submittedName>
</protein>
<proteinExistence type="predicted"/>
<gene>
    <name evidence="1" type="ORF">GCM10022235_61040</name>
</gene>
<evidence type="ECO:0000313" key="1">
    <source>
        <dbReference type="EMBL" id="GAA3582443.1"/>
    </source>
</evidence>
<accession>A0ABP6YH71</accession>
<keyword evidence="2" id="KW-1185">Reference proteome</keyword>
<name>A0ABP6YH71_9ACTN</name>
<comment type="caution">
    <text evidence="1">The sequence shown here is derived from an EMBL/GenBank/DDBJ whole genome shotgun (WGS) entry which is preliminary data.</text>
</comment>